<dbReference type="SUPFAM" id="SSF82714">
    <property type="entry name" value="Multidrug efflux transporter AcrB TolC docking domain, DN and DC subdomains"/>
    <property type="match status" value="1"/>
</dbReference>
<organism evidence="3 4">
    <name type="scientific">Pelotomaculum schinkii</name>
    <dbReference type="NCBI Taxonomy" id="78350"/>
    <lineage>
        <taxon>Bacteria</taxon>
        <taxon>Bacillati</taxon>
        <taxon>Bacillota</taxon>
        <taxon>Clostridia</taxon>
        <taxon>Eubacteriales</taxon>
        <taxon>Desulfotomaculaceae</taxon>
        <taxon>Pelotomaculum</taxon>
    </lineage>
</organism>
<evidence type="ECO:0000256" key="1">
    <source>
        <dbReference type="SAM" id="Phobius"/>
    </source>
</evidence>
<gene>
    <name evidence="3" type="primary">swrC_1</name>
    <name evidence="3" type="ORF">Psch_01330</name>
</gene>
<proteinExistence type="predicted"/>
<dbReference type="Gene3D" id="3.30.70.1440">
    <property type="entry name" value="Multidrug efflux transporter AcrB pore domain"/>
    <property type="match status" value="1"/>
</dbReference>
<dbReference type="Proteomes" id="UP000298324">
    <property type="component" value="Unassembled WGS sequence"/>
</dbReference>
<keyword evidence="4" id="KW-1185">Reference proteome</keyword>
<dbReference type="AlphaFoldDB" id="A0A4Y7RFJ6"/>
<dbReference type="Pfam" id="PF00873">
    <property type="entry name" value="ACR_tran"/>
    <property type="match status" value="1"/>
</dbReference>
<dbReference type="PANTHER" id="PTHR32063">
    <property type="match status" value="1"/>
</dbReference>
<feature type="domain" description="YknX-like C-terminal permuted SH3-like" evidence="2">
    <location>
        <begin position="37"/>
        <end position="101"/>
    </location>
</feature>
<feature type="transmembrane region" description="Helical" evidence="1">
    <location>
        <begin position="193"/>
        <end position="213"/>
    </location>
</feature>
<feature type="transmembrane region" description="Helical" evidence="1">
    <location>
        <begin position="551"/>
        <end position="571"/>
    </location>
</feature>
<accession>A0A4Y7RFJ6</accession>
<dbReference type="InterPro" id="IPR027463">
    <property type="entry name" value="AcrB_DN_DC_subdom"/>
</dbReference>
<evidence type="ECO:0000313" key="4">
    <source>
        <dbReference type="Proteomes" id="UP000298324"/>
    </source>
</evidence>
<dbReference type="Gene3D" id="3.30.2090.10">
    <property type="entry name" value="Multidrug efflux transporter AcrB TolC docking domain, DN and DC subdomains"/>
    <property type="match status" value="1"/>
</dbReference>
<feature type="transmembrane region" description="Helical" evidence="1">
    <location>
        <begin position="125"/>
        <end position="147"/>
    </location>
</feature>
<dbReference type="PANTHER" id="PTHR32063:SF24">
    <property type="entry name" value="CATION EFFLUX SYSTEM (ACRB_ACRD_ACRF FAMILY)"/>
    <property type="match status" value="1"/>
</dbReference>
<name>A0A4Y7RFJ6_9FIRM</name>
<dbReference type="Gene3D" id="1.20.1640.10">
    <property type="entry name" value="Multidrug efflux transporter AcrB transmembrane domain"/>
    <property type="match status" value="2"/>
</dbReference>
<dbReference type="Pfam" id="PF25989">
    <property type="entry name" value="YknX_C"/>
    <property type="match status" value="1"/>
</dbReference>
<feature type="transmembrane region" description="Helical" evidence="1">
    <location>
        <begin position="654"/>
        <end position="680"/>
    </location>
</feature>
<dbReference type="Gene3D" id="3.30.70.1430">
    <property type="entry name" value="Multidrug efflux transporter AcrB pore domain"/>
    <property type="match status" value="1"/>
</dbReference>
<feature type="transmembrane region" description="Helical" evidence="1">
    <location>
        <begin position="622"/>
        <end position="642"/>
    </location>
</feature>
<dbReference type="PRINTS" id="PR00702">
    <property type="entry name" value="ACRIFLAVINRP"/>
</dbReference>
<protein>
    <submittedName>
        <fullName evidence="3">Swarming motility protein SwrC</fullName>
    </submittedName>
</protein>
<evidence type="ECO:0000313" key="3">
    <source>
        <dbReference type="EMBL" id="TEB07775.1"/>
    </source>
</evidence>
<reference evidence="3 4" key="1">
    <citation type="journal article" date="2018" name="Environ. Microbiol.">
        <title>Novel energy conservation strategies and behaviour of Pelotomaculum schinkii driving syntrophic propionate catabolism.</title>
        <authorList>
            <person name="Hidalgo-Ahumada C.A.P."/>
            <person name="Nobu M.K."/>
            <person name="Narihiro T."/>
            <person name="Tamaki H."/>
            <person name="Liu W.T."/>
            <person name="Kamagata Y."/>
            <person name="Stams A.J.M."/>
            <person name="Imachi H."/>
            <person name="Sousa D.Z."/>
        </authorList>
    </citation>
    <scope>NUCLEOTIDE SEQUENCE [LARGE SCALE GENOMIC DNA]</scope>
    <source>
        <strain evidence="3 4">HH</strain>
    </source>
</reference>
<comment type="caution">
    <text evidence="3">The sequence shown here is derived from an EMBL/GenBank/DDBJ whole genome shotgun (WGS) entry which is preliminary data.</text>
</comment>
<feature type="transmembrane region" description="Helical" evidence="1">
    <location>
        <begin position="577"/>
        <end position="601"/>
    </location>
</feature>
<keyword evidence="1" id="KW-1133">Transmembrane helix</keyword>
<dbReference type="GO" id="GO:0042910">
    <property type="term" value="F:xenobiotic transmembrane transporter activity"/>
    <property type="evidence" value="ECO:0007669"/>
    <property type="project" value="TreeGrafter"/>
</dbReference>
<keyword evidence="1" id="KW-0812">Transmembrane</keyword>
<feature type="transmembrane region" description="Helical" evidence="1">
    <location>
        <begin position="525"/>
        <end position="544"/>
    </location>
</feature>
<keyword evidence="1" id="KW-0472">Membrane</keyword>
<dbReference type="EMBL" id="QFGA01000001">
    <property type="protein sequence ID" value="TEB07775.1"/>
    <property type="molecule type" value="Genomic_DNA"/>
</dbReference>
<sequence>MGTGTISVEVEVPNPRRDWFPGQVVKASRTAAMKEGLFVPVEAVLSRGEEKPYVFLAVGDKAVKTFVTTGELFNNHLEILSGVKDGDQVVVKGADRLFDGDLATIFSFGPLMFLRGNSGEFIRPIPIVISLTMLASMVMAVTIVPIFRNWYERRRLPPAGGENKPAGLLGRQITRLTAWYAGRLMPVMLKRPLRTGLTGVFIGTIAYGLIPFIPVDLFPAADREELPVLITLPKGSDVEETNRITMELQAWVAGQPGVTGVMAVSGGHAYQWFGGGTDLSNVSEGSAMVMAKVDTNKVNQAEVSEEWRAEFKQKYPGVDVNPWLLITGPPVGDPITVHIYGTDIGKLRQLSQEVKDRISKVPGAYNIQDNFGIDSYALEFQVDKPMMDQRLVNYTDLSRTLRLVSEGITVSQFDNGKDLIDMTMYMEKGEGDPMAVFQHLTVANARGEQIPLSELAVVKPSFTLQNIPHRNLSRVVTITGDVHNRTATEVMTEIIQFLGQMELPEGYRWETGGEMSEQTDIFADMGRLSIVVIFLILIVIAIQFNSLSLPLLVMSTVYLAVAGGLIGLFVTRTPLGFMSMMGFISLAGIVVRNGIVLIDFIEQARKKGVELKQAVIHAGEARLRPILLTSLTAIAGLMPLALSGDPLFTPIATTIISGLALSTMLTLIVVPSLYTVLAEWKDKRMAHRRKKHPEFFD</sequence>
<dbReference type="SUPFAM" id="SSF82866">
    <property type="entry name" value="Multidrug efflux transporter AcrB transmembrane domain"/>
    <property type="match status" value="2"/>
</dbReference>
<dbReference type="RefSeq" id="WP_190239579.1">
    <property type="nucleotide sequence ID" value="NZ_QFGA01000001.1"/>
</dbReference>
<evidence type="ECO:0000259" key="2">
    <source>
        <dbReference type="Pfam" id="PF25989"/>
    </source>
</evidence>
<dbReference type="InterPro" id="IPR058637">
    <property type="entry name" value="YknX-like_C"/>
</dbReference>
<dbReference type="SUPFAM" id="SSF82693">
    <property type="entry name" value="Multidrug efflux transporter AcrB pore domain, PN1, PN2, PC1 and PC2 subdomains"/>
    <property type="match status" value="1"/>
</dbReference>
<dbReference type="GO" id="GO:0005886">
    <property type="term" value="C:plasma membrane"/>
    <property type="evidence" value="ECO:0007669"/>
    <property type="project" value="TreeGrafter"/>
</dbReference>
<dbReference type="InterPro" id="IPR001036">
    <property type="entry name" value="Acrflvin-R"/>
</dbReference>
<dbReference type="Gene3D" id="2.40.420.20">
    <property type="match status" value="1"/>
</dbReference>